<dbReference type="GO" id="GO:0006412">
    <property type="term" value="P:translation"/>
    <property type="evidence" value="ECO:0007669"/>
    <property type="project" value="InterPro"/>
</dbReference>
<gene>
    <name evidence="4" type="ORF">COW77_01275</name>
</gene>
<dbReference type="GO" id="GO:1990904">
    <property type="term" value="C:ribonucleoprotein complex"/>
    <property type="evidence" value="ECO:0007669"/>
    <property type="project" value="UniProtKB-KW"/>
</dbReference>
<evidence type="ECO:0000256" key="2">
    <source>
        <dbReference type="ARBA" id="ARBA00022980"/>
    </source>
</evidence>
<dbReference type="GO" id="GO:0005840">
    <property type="term" value="C:ribosome"/>
    <property type="evidence" value="ECO:0007669"/>
    <property type="project" value="UniProtKB-KW"/>
</dbReference>
<evidence type="ECO:0000256" key="1">
    <source>
        <dbReference type="ARBA" id="ARBA00006598"/>
    </source>
</evidence>
<sequence length="56" mass="6508">MKKSISSRIKITKTGKILRRRMGQSHFLAKKSGNQIKRGRGFNQLNFGKKIVRKYS</sequence>
<dbReference type="InterPro" id="IPR037229">
    <property type="entry name" value="Ribosomal_bL35_sf"/>
</dbReference>
<proteinExistence type="inferred from homology"/>
<evidence type="ECO:0008006" key="6">
    <source>
        <dbReference type="Google" id="ProtNLM"/>
    </source>
</evidence>
<dbReference type="EMBL" id="PCTX01000038">
    <property type="protein sequence ID" value="PIP92198.1"/>
    <property type="molecule type" value="Genomic_DNA"/>
</dbReference>
<name>A0A2H0EDD9_9BACT</name>
<comment type="caution">
    <text evidence="4">The sequence shown here is derived from an EMBL/GenBank/DDBJ whole genome shotgun (WGS) entry which is preliminary data.</text>
</comment>
<comment type="similarity">
    <text evidence="1">Belongs to the bacterial ribosomal protein bL35 family.</text>
</comment>
<dbReference type="Pfam" id="PF01632">
    <property type="entry name" value="Ribosomal_L35p"/>
    <property type="match status" value="1"/>
</dbReference>
<evidence type="ECO:0000313" key="4">
    <source>
        <dbReference type="EMBL" id="PIP92198.1"/>
    </source>
</evidence>
<accession>A0A2H0EDD9</accession>
<organism evidence="4 5">
    <name type="scientific">Candidatus Wolfebacteria bacterium CG18_big_fil_WC_8_21_14_2_50_39_7</name>
    <dbReference type="NCBI Taxonomy" id="1975071"/>
    <lineage>
        <taxon>Bacteria</taxon>
        <taxon>Candidatus Wolfeibacteriota</taxon>
    </lineage>
</organism>
<evidence type="ECO:0000256" key="3">
    <source>
        <dbReference type="ARBA" id="ARBA00023274"/>
    </source>
</evidence>
<dbReference type="SUPFAM" id="SSF143034">
    <property type="entry name" value="L35p-like"/>
    <property type="match status" value="1"/>
</dbReference>
<reference evidence="4 5" key="1">
    <citation type="submission" date="2017-09" db="EMBL/GenBank/DDBJ databases">
        <title>Depth-based differentiation of microbial function through sediment-hosted aquifers and enrichment of novel symbionts in the deep terrestrial subsurface.</title>
        <authorList>
            <person name="Probst A.J."/>
            <person name="Ladd B."/>
            <person name="Jarett J.K."/>
            <person name="Geller-Mcgrath D.E."/>
            <person name="Sieber C.M."/>
            <person name="Emerson J.B."/>
            <person name="Anantharaman K."/>
            <person name="Thomas B.C."/>
            <person name="Malmstrom R."/>
            <person name="Stieglmeier M."/>
            <person name="Klingl A."/>
            <person name="Woyke T."/>
            <person name="Ryan C.M."/>
            <person name="Banfield J.F."/>
        </authorList>
    </citation>
    <scope>NUCLEOTIDE SEQUENCE [LARGE SCALE GENOMIC DNA]</scope>
    <source>
        <strain evidence="4">CG18_big_fil_WC_8_21_14_2_50_39_7</strain>
    </source>
</reference>
<evidence type="ECO:0000313" key="5">
    <source>
        <dbReference type="Proteomes" id="UP000229241"/>
    </source>
</evidence>
<protein>
    <recommendedName>
        <fullName evidence="6">50S ribosomal protein L35</fullName>
    </recommendedName>
</protein>
<keyword evidence="2" id="KW-0689">Ribosomal protein</keyword>
<dbReference type="AlphaFoldDB" id="A0A2H0EDD9"/>
<keyword evidence="3" id="KW-0687">Ribonucleoprotein</keyword>
<dbReference type="Gene3D" id="4.10.410.60">
    <property type="match status" value="1"/>
</dbReference>
<dbReference type="GO" id="GO:0003735">
    <property type="term" value="F:structural constituent of ribosome"/>
    <property type="evidence" value="ECO:0007669"/>
    <property type="project" value="InterPro"/>
</dbReference>
<dbReference type="Proteomes" id="UP000229241">
    <property type="component" value="Unassembled WGS sequence"/>
</dbReference>
<dbReference type="InterPro" id="IPR021137">
    <property type="entry name" value="Ribosomal_bL35-like"/>
</dbReference>